<feature type="transmembrane region" description="Helical" evidence="9">
    <location>
        <begin position="117"/>
        <end position="138"/>
    </location>
</feature>
<feature type="transmembrane region" description="Helical" evidence="9">
    <location>
        <begin position="604"/>
        <end position="624"/>
    </location>
</feature>
<evidence type="ECO:0000256" key="3">
    <source>
        <dbReference type="ARBA" id="ARBA00022475"/>
    </source>
</evidence>
<feature type="transmembrane region" description="Helical" evidence="9">
    <location>
        <begin position="774"/>
        <end position="793"/>
    </location>
</feature>
<evidence type="ECO:0000313" key="10">
    <source>
        <dbReference type="EMBL" id="WPY00508.1"/>
    </source>
</evidence>
<evidence type="ECO:0000256" key="4">
    <source>
        <dbReference type="ARBA" id="ARBA00022692"/>
    </source>
</evidence>
<keyword evidence="3" id="KW-1003">Cell membrane</keyword>
<keyword evidence="4 9" id="KW-0812">Transmembrane</keyword>
<reference evidence="10 11" key="1">
    <citation type="submission" date="2022-10" db="EMBL/GenBank/DDBJ databases">
        <title>Host association and intracellularity evolved multiple times independently in the Rickettsiales.</title>
        <authorList>
            <person name="Castelli M."/>
            <person name="Nardi T."/>
            <person name="Gammuto L."/>
            <person name="Bellinzona G."/>
            <person name="Sabaneyeva E."/>
            <person name="Potekhin A."/>
            <person name="Serra V."/>
            <person name="Petroni G."/>
            <person name="Sassera D."/>
        </authorList>
    </citation>
    <scope>NUCLEOTIDE SEQUENCE [LARGE SCALE GENOMIC DNA]</scope>
    <source>
        <strain evidence="10 11">Kr 154-4</strain>
    </source>
</reference>
<proteinExistence type="inferred from homology"/>
<feature type="region of interest" description="Disordered" evidence="8">
    <location>
        <begin position="950"/>
        <end position="980"/>
    </location>
</feature>
<comment type="subcellular location">
    <subcellularLocation>
        <location evidence="1">Cell membrane</location>
        <topology evidence="1">Multi-pass membrane protein</topology>
    </subcellularLocation>
</comment>
<accession>A0ABZ0US81</accession>
<evidence type="ECO:0000256" key="2">
    <source>
        <dbReference type="ARBA" id="ARBA00007802"/>
    </source>
</evidence>
<organism evidence="10 11">
    <name type="scientific">Candidatus Trichorickettsia mobilis</name>
    <dbReference type="NCBI Taxonomy" id="1346319"/>
    <lineage>
        <taxon>Bacteria</taxon>
        <taxon>Pseudomonadati</taxon>
        <taxon>Pseudomonadota</taxon>
        <taxon>Alphaproteobacteria</taxon>
        <taxon>Rickettsiales</taxon>
        <taxon>Rickettsiaceae</taxon>
        <taxon>Rickettsieae</taxon>
        <taxon>Candidatus Trichorickettsia</taxon>
    </lineage>
</organism>
<evidence type="ECO:0000256" key="1">
    <source>
        <dbReference type="ARBA" id="ARBA00004651"/>
    </source>
</evidence>
<name>A0ABZ0US81_9RICK</name>
<feature type="transmembrane region" description="Helical" evidence="9">
    <location>
        <begin position="872"/>
        <end position="892"/>
    </location>
</feature>
<evidence type="ECO:0000256" key="8">
    <source>
        <dbReference type="SAM" id="MobiDB-lite"/>
    </source>
</evidence>
<keyword evidence="6 9" id="KW-1133">Transmembrane helix</keyword>
<evidence type="ECO:0000256" key="5">
    <source>
        <dbReference type="ARBA" id="ARBA00022729"/>
    </source>
</evidence>
<sequence>MASNSNFIRQTIKILILKGFAFVRVLYIRAQTLIIKSNCHYTSICNKLRKRAYTNRHCETIYGLSNPVIVTRFTRLFRALHFAMTSLHRHISVLSYLNSLRLNLSEFGSSLKSNISLLILLVTCLLFPIRALAVPGWLSTSLLGLASLFSKCLEVPEVSNFHYGSKILNLSQSGIWVPTGSQVENGKMIKFDWSTKGVETRPRKYKVMYRIDPRFSQPQVFIQTYDYQSGQYVSDFHQFKNGQLDKYQNKPEMLFQQRTTDYSDYFNFNGRPRIPVYAGDVVNITLIDKGGYFTNSDKFTSEFDDPGEYLSIAYTVSAGMDNKIIYAPAGVWCKFLGTGNSSVICNNGTYKNSGNIYNVLMGRPYESPLSNLQDSCALGTDFNNTQSLCFYDKGRGMGIKIGGQVVKQEQDIFVHSSFNNKDFIYYRSKTSSDLTFTSWPISNMFTKASQLMSGWKTYSQESNLKSDLINQSITDLSAKFLHFGRYTMQIEIGNGDQSVSFEEQAAIKVEYGISSSLSAPSSGSGVSQTTRADAGQAGYLWLRVINPNSQVQGAITVNFANYTGTKWFSDIVYKKAITPLREKFNKLTKQFYSKLVTNATLQRIARLMLILYILLYGLFFLAGATKITVTDIVMRVIKISIIVILFGENSWNFFNDNLFNMFVYGSDYLMANVVDISSSVGNIFGFIDPIFDKYTDGRIWGLLLIQLLQIHNGLTFFAIMTIYSILLYFRAVLEVIINYCLAFVGLAVMISLAPFFITFVLFEQTKSLFNNWMSTLFSYMIQPTILLIFFLLIDQIISTQLASAVTKACWGWLIPIEIGLDLNHLGIPLSFSFKLPFLEGIPFFITEVATPSNINDVISSSGSFMKLVTSSLLFYSYCLMSYGLVEYVTLVVSQLTNVMPARQEGNVQAAGTANQSVMDDLTKVASPVTNTVKRAAAVFKDKVIDQNYSAREDGKSKNYSDKLQSRDEKGSGKGSGKDEN</sequence>
<dbReference type="Proteomes" id="UP001326613">
    <property type="component" value="Chromosome"/>
</dbReference>
<gene>
    <name evidence="10" type="ORF">Trichorick_00386</name>
</gene>
<feature type="transmembrane region" description="Helical" evidence="9">
    <location>
        <begin position="735"/>
        <end position="762"/>
    </location>
</feature>
<evidence type="ECO:0000256" key="9">
    <source>
        <dbReference type="SAM" id="Phobius"/>
    </source>
</evidence>
<keyword evidence="11" id="KW-1185">Reference proteome</keyword>
<keyword evidence="5" id="KW-0732">Signal</keyword>
<evidence type="ECO:0000256" key="7">
    <source>
        <dbReference type="ARBA" id="ARBA00023136"/>
    </source>
</evidence>
<dbReference type="Pfam" id="PF04610">
    <property type="entry name" value="TrbL"/>
    <property type="match status" value="1"/>
</dbReference>
<evidence type="ECO:0000256" key="6">
    <source>
        <dbReference type="ARBA" id="ARBA00022989"/>
    </source>
</evidence>
<keyword evidence="7 9" id="KW-0472">Membrane</keyword>
<dbReference type="InterPro" id="IPR007688">
    <property type="entry name" value="Conjugal_tfr_TrbL/VirB6"/>
</dbReference>
<feature type="transmembrane region" description="Helical" evidence="9">
    <location>
        <begin position="636"/>
        <end position="654"/>
    </location>
</feature>
<evidence type="ECO:0000313" key="11">
    <source>
        <dbReference type="Proteomes" id="UP001326613"/>
    </source>
</evidence>
<feature type="transmembrane region" description="Helical" evidence="9">
    <location>
        <begin position="699"/>
        <end position="729"/>
    </location>
</feature>
<comment type="similarity">
    <text evidence="2">Belongs to the TrbL/VirB6 family.</text>
</comment>
<protein>
    <submittedName>
        <fullName evidence="10">Type IV secretion system protein VirB6</fullName>
    </submittedName>
</protein>
<dbReference type="EMBL" id="CP112932">
    <property type="protein sequence ID" value="WPY00508.1"/>
    <property type="molecule type" value="Genomic_DNA"/>
</dbReference>